<reference evidence="3" key="1">
    <citation type="submission" date="2022-01" db="EMBL/GenBank/DDBJ databases">
        <title>Novel bile acid biosynthetic pathways are enriched in the microbiome of centenarians.</title>
        <authorList>
            <person name="Sato Y."/>
            <person name="Atarashi K."/>
            <person name="Plichta R.D."/>
            <person name="Arai Y."/>
            <person name="Sasajima S."/>
            <person name="Kearney M.S."/>
            <person name="Suda W."/>
            <person name="Takeshita K."/>
            <person name="Sasaki T."/>
            <person name="Okamoto S."/>
            <person name="Skelly N.A."/>
            <person name="Okamura Y."/>
            <person name="Vlamakis H."/>
            <person name="Li Y."/>
            <person name="Tanoue T."/>
            <person name="Takei H."/>
            <person name="Nittono H."/>
            <person name="Narushima S."/>
            <person name="Irie J."/>
            <person name="Itoh H."/>
            <person name="Moriya K."/>
            <person name="Sugiura Y."/>
            <person name="Suematsu M."/>
            <person name="Moritoki N."/>
            <person name="Shibata S."/>
            <person name="Littman R.D."/>
            <person name="Fischbach A.M."/>
            <person name="Uwamino Y."/>
            <person name="Inoue T."/>
            <person name="Honda A."/>
            <person name="Hattori M."/>
            <person name="Murai T."/>
            <person name="Xavier J.R."/>
            <person name="Hirose N."/>
            <person name="Honda K."/>
        </authorList>
    </citation>
    <scope>NUCLEOTIDE SEQUENCE</scope>
    <source>
        <strain evidence="3">CE91-St3</strain>
    </source>
</reference>
<feature type="compositionally biased region" description="Low complexity" evidence="1">
    <location>
        <begin position="57"/>
        <end position="94"/>
    </location>
</feature>
<evidence type="ECO:0008006" key="5">
    <source>
        <dbReference type="Google" id="ProtNLM"/>
    </source>
</evidence>
<gene>
    <name evidence="3" type="ORF">CE91St3_41740</name>
</gene>
<sequence>MHRFKTRRYYRPFKLKNKMKKLVAFAAVIAAVSFASCGNKSAENTEVAETETEATVEEVVAPAEQATTEETAVAEGDSTAVEAPAAETEAAPAE</sequence>
<evidence type="ECO:0000313" key="4">
    <source>
        <dbReference type="Proteomes" id="UP001055114"/>
    </source>
</evidence>
<proteinExistence type="predicted"/>
<evidence type="ECO:0000256" key="1">
    <source>
        <dbReference type="SAM" id="MobiDB-lite"/>
    </source>
</evidence>
<dbReference type="EMBL" id="BQNZ01000009">
    <property type="protein sequence ID" value="GKH74311.1"/>
    <property type="molecule type" value="Genomic_DNA"/>
</dbReference>
<feature type="signal peptide" evidence="2">
    <location>
        <begin position="1"/>
        <end position="35"/>
    </location>
</feature>
<evidence type="ECO:0000313" key="3">
    <source>
        <dbReference type="EMBL" id="GKH74311.1"/>
    </source>
</evidence>
<feature type="region of interest" description="Disordered" evidence="1">
    <location>
        <begin position="45"/>
        <end position="94"/>
    </location>
</feature>
<feature type="chain" id="PRO_5041465265" description="Lipoprotein" evidence="2">
    <location>
        <begin position="36"/>
        <end position="94"/>
    </location>
</feature>
<comment type="caution">
    <text evidence="3">The sequence shown here is derived from an EMBL/GenBank/DDBJ whole genome shotgun (WGS) entry which is preliminary data.</text>
</comment>
<organism evidence="3 4">
    <name type="scientific">Parabacteroides merdae</name>
    <dbReference type="NCBI Taxonomy" id="46503"/>
    <lineage>
        <taxon>Bacteria</taxon>
        <taxon>Pseudomonadati</taxon>
        <taxon>Bacteroidota</taxon>
        <taxon>Bacteroidia</taxon>
        <taxon>Bacteroidales</taxon>
        <taxon>Tannerellaceae</taxon>
        <taxon>Parabacteroides</taxon>
    </lineage>
</organism>
<name>A0AA37KB49_9BACT</name>
<protein>
    <recommendedName>
        <fullName evidence="5">Lipoprotein</fullName>
    </recommendedName>
</protein>
<dbReference type="AlphaFoldDB" id="A0AA37KB49"/>
<feature type="compositionally biased region" description="Acidic residues" evidence="1">
    <location>
        <begin position="46"/>
        <end position="56"/>
    </location>
</feature>
<accession>A0AA37KB49</accession>
<evidence type="ECO:0000256" key="2">
    <source>
        <dbReference type="SAM" id="SignalP"/>
    </source>
</evidence>
<dbReference type="Proteomes" id="UP001055114">
    <property type="component" value="Unassembled WGS sequence"/>
</dbReference>
<keyword evidence="2" id="KW-0732">Signal</keyword>